<proteinExistence type="predicted"/>
<evidence type="ECO:0000256" key="2">
    <source>
        <dbReference type="SAM" id="Phobius"/>
    </source>
</evidence>
<dbReference type="VEuPathDB" id="FungiDB:CC1G_05649"/>
<dbReference type="OrthoDB" id="3269515at2759"/>
<feature type="compositionally biased region" description="Basic and acidic residues" evidence="1">
    <location>
        <begin position="374"/>
        <end position="399"/>
    </location>
</feature>
<sequence>MGGKYLYPSGGARVAPRGDIPQPQPQLQPQQTPTYTPLAPVPLPVPTISDISPFLPPSQPSGDTDPNNNVNTLNGSTTSLGLPSGDPNATSPTDSDRSSPSASSSFDGSSSSGFDNSQSHNPSPSSGVSPSSIQASSSTPSPHLRLVYFIPAMVIAVVILLILVIWAVQGCCARRHKHKRKHERRGGDGVFGPRYDGGDGGGGGGRDVEKGGGEGFRRGVYGEGGDDDREGGGGGESNTHFYSPVIAEPSWSDDPRLNRFFVGARSPYVGAGGGVVYHNHILASQKAGAGYSDDDGGGGGHGAGAGGGYGGGGIAHQWKSPTMSIHQRMEMGVDAGTGLQPGMFTHSSKISLVALGLGPDGRRPHDEGDDGEDDRMGKRYAEERGYADERPIGHRRDGAETGYHTNHNSAHSDDEEHSPSDDSDHPDSDSDSDSDVPWETLRHESIKRGIMDQVQHEKNWMDSLRAVAGSVFVNQGLEGDDRGRGKGGGGSRNKGSRRGSRRRGVTLRDEGPVPLPPPISPPPLASRRTSSRSSEAWIEEGAKKRRLGFGASSLMAVSSGLAKRTREFSSGFYRRGGGGGEVGGEESDVGESERYSRAWSPESGFKIVEESPLTSPLNSIVHTPIRSNPNTPIRSNPNTPNPVRHSLDIHSPILHTNFATPVHGSESQVRVSFLPLSPAQIMSPPLEGELCFSPPLGLVRTLEGLRGVRVVEGEGGLQGDEVDIDGPLPDPRGSSGGGRAMPLGGGTATQTEASDVVKLDKPRNRLFKKGSMLMGFRYERLPGGNVGGL</sequence>
<feature type="region of interest" description="Disordered" evidence="1">
    <location>
        <begin position="176"/>
        <end position="241"/>
    </location>
</feature>
<keyword evidence="4" id="KW-1185">Reference proteome</keyword>
<keyword evidence="2" id="KW-0812">Transmembrane</keyword>
<evidence type="ECO:0000256" key="1">
    <source>
        <dbReference type="SAM" id="MobiDB-lite"/>
    </source>
</evidence>
<dbReference type="InParanoid" id="A8P1S8"/>
<dbReference type="Proteomes" id="UP000001861">
    <property type="component" value="Unassembled WGS sequence"/>
</dbReference>
<name>A8P1S8_COPC7</name>
<evidence type="ECO:0000313" key="3">
    <source>
        <dbReference type="EMBL" id="EAU83745.1"/>
    </source>
</evidence>
<feature type="compositionally biased region" description="Polar residues" evidence="1">
    <location>
        <begin position="60"/>
        <end position="81"/>
    </location>
</feature>
<feature type="transmembrane region" description="Helical" evidence="2">
    <location>
        <begin position="146"/>
        <end position="168"/>
    </location>
</feature>
<feature type="compositionally biased region" description="Low complexity" evidence="1">
    <location>
        <begin position="89"/>
        <end position="139"/>
    </location>
</feature>
<feature type="compositionally biased region" description="Gly residues" evidence="1">
    <location>
        <begin position="734"/>
        <end position="747"/>
    </location>
</feature>
<feature type="region of interest" description="Disordered" evidence="1">
    <location>
        <begin position="577"/>
        <end position="596"/>
    </location>
</feature>
<dbReference type="OMA" id="DESKYRI"/>
<accession>A8P1S8</accession>
<dbReference type="RefSeq" id="XP_001838168.1">
    <property type="nucleotide sequence ID" value="XM_001838116.1"/>
</dbReference>
<feature type="compositionally biased region" description="Low complexity" evidence="1">
    <location>
        <begin position="525"/>
        <end position="534"/>
    </location>
</feature>
<dbReference type="EMBL" id="AACS02000013">
    <property type="protein sequence ID" value="EAU83745.1"/>
    <property type="molecule type" value="Genomic_DNA"/>
</dbReference>
<keyword evidence="2" id="KW-1133">Transmembrane helix</keyword>
<dbReference type="GeneID" id="6014737"/>
<keyword evidence="2" id="KW-0472">Membrane</keyword>
<feature type="region of interest" description="Disordered" evidence="1">
    <location>
        <begin position="716"/>
        <end position="753"/>
    </location>
</feature>
<feature type="region of interest" description="Disordered" evidence="1">
    <location>
        <begin position="1"/>
        <end position="139"/>
    </location>
</feature>
<comment type="caution">
    <text evidence="3">The sequence shown here is derived from an EMBL/GenBank/DDBJ whole genome shotgun (WGS) entry which is preliminary data.</text>
</comment>
<feature type="compositionally biased region" description="Basic residues" evidence="1">
    <location>
        <begin position="494"/>
        <end position="505"/>
    </location>
</feature>
<feature type="region of interest" description="Disordered" evidence="1">
    <location>
        <begin position="355"/>
        <end position="437"/>
    </location>
</feature>
<dbReference type="KEGG" id="cci:CC1G_05649"/>
<evidence type="ECO:0000313" key="4">
    <source>
        <dbReference type="Proteomes" id="UP000001861"/>
    </source>
</evidence>
<feature type="compositionally biased region" description="Pro residues" evidence="1">
    <location>
        <begin position="513"/>
        <end position="524"/>
    </location>
</feature>
<dbReference type="AlphaFoldDB" id="A8P1S8"/>
<reference evidence="3 4" key="1">
    <citation type="journal article" date="2010" name="Proc. Natl. Acad. Sci. U.S.A.">
        <title>Insights into evolution of multicellular fungi from the assembled chromosomes of the mushroom Coprinopsis cinerea (Coprinus cinereus).</title>
        <authorList>
            <person name="Stajich J.E."/>
            <person name="Wilke S.K."/>
            <person name="Ahren D."/>
            <person name="Au C.H."/>
            <person name="Birren B.W."/>
            <person name="Borodovsky M."/>
            <person name="Burns C."/>
            <person name="Canback B."/>
            <person name="Casselton L.A."/>
            <person name="Cheng C.K."/>
            <person name="Deng J."/>
            <person name="Dietrich F.S."/>
            <person name="Fargo D.C."/>
            <person name="Farman M.L."/>
            <person name="Gathman A.C."/>
            <person name="Goldberg J."/>
            <person name="Guigo R."/>
            <person name="Hoegger P.J."/>
            <person name="Hooker J.B."/>
            <person name="Huggins A."/>
            <person name="James T.Y."/>
            <person name="Kamada T."/>
            <person name="Kilaru S."/>
            <person name="Kodira C."/>
            <person name="Kues U."/>
            <person name="Kupfer D."/>
            <person name="Kwan H.S."/>
            <person name="Lomsadze A."/>
            <person name="Li W."/>
            <person name="Lilly W.W."/>
            <person name="Ma L.J."/>
            <person name="Mackey A.J."/>
            <person name="Manning G."/>
            <person name="Martin F."/>
            <person name="Muraguchi H."/>
            <person name="Natvig D.O."/>
            <person name="Palmerini H."/>
            <person name="Ramesh M.A."/>
            <person name="Rehmeyer C.J."/>
            <person name="Roe B.A."/>
            <person name="Shenoy N."/>
            <person name="Stanke M."/>
            <person name="Ter-Hovhannisyan V."/>
            <person name="Tunlid A."/>
            <person name="Velagapudi R."/>
            <person name="Vision T.J."/>
            <person name="Zeng Q."/>
            <person name="Zolan M.E."/>
            <person name="Pukkila P.J."/>
        </authorList>
    </citation>
    <scope>NUCLEOTIDE SEQUENCE [LARGE SCALE GENOMIC DNA]</scope>
    <source>
        <strain evidence="4">Okayama-7 / 130 / ATCC MYA-4618 / FGSC 9003</strain>
    </source>
</reference>
<feature type="compositionally biased region" description="Low complexity" evidence="1">
    <location>
        <begin position="25"/>
        <end position="38"/>
    </location>
</feature>
<gene>
    <name evidence="3" type="ORF">CC1G_05649</name>
</gene>
<protein>
    <submittedName>
        <fullName evidence="3">Uncharacterized protein</fullName>
    </submittedName>
</protein>
<feature type="compositionally biased region" description="Basic and acidic residues" evidence="1">
    <location>
        <begin position="410"/>
        <end position="428"/>
    </location>
</feature>
<feature type="compositionally biased region" description="Basic and acidic residues" evidence="1">
    <location>
        <begin position="206"/>
        <end position="217"/>
    </location>
</feature>
<feature type="region of interest" description="Disordered" evidence="1">
    <location>
        <begin position="476"/>
        <end position="537"/>
    </location>
</feature>
<organism evidence="3 4">
    <name type="scientific">Coprinopsis cinerea (strain Okayama-7 / 130 / ATCC MYA-4618 / FGSC 9003)</name>
    <name type="common">Inky cap fungus</name>
    <name type="synonym">Hormographiella aspergillata</name>
    <dbReference type="NCBI Taxonomy" id="240176"/>
    <lineage>
        <taxon>Eukaryota</taxon>
        <taxon>Fungi</taxon>
        <taxon>Dikarya</taxon>
        <taxon>Basidiomycota</taxon>
        <taxon>Agaricomycotina</taxon>
        <taxon>Agaricomycetes</taxon>
        <taxon>Agaricomycetidae</taxon>
        <taxon>Agaricales</taxon>
        <taxon>Agaricineae</taxon>
        <taxon>Psathyrellaceae</taxon>
        <taxon>Coprinopsis</taxon>
    </lineage>
</organism>